<keyword evidence="3" id="KW-1003">Cell membrane</keyword>
<reference evidence="8 9" key="1">
    <citation type="submission" date="2024-05" db="EMBL/GenBank/DDBJ databases">
        <authorList>
            <person name="Liu Q."/>
            <person name="Xin Y.-H."/>
        </authorList>
    </citation>
    <scope>NUCLEOTIDE SEQUENCE [LARGE SCALE GENOMIC DNA]</scope>
    <source>
        <strain evidence="8 9">CGMCC 1.10181</strain>
    </source>
</reference>
<organism evidence="8 9">
    <name type="scientific">Sphingomonas oligophenolica</name>
    <dbReference type="NCBI Taxonomy" id="301154"/>
    <lineage>
        <taxon>Bacteria</taxon>
        <taxon>Pseudomonadati</taxon>
        <taxon>Pseudomonadota</taxon>
        <taxon>Alphaproteobacteria</taxon>
        <taxon>Sphingomonadales</taxon>
        <taxon>Sphingomonadaceae</taxon>
        <taxon>Sphingomonas</taxon>
    </lineage>
</organism>
<dbReference type="InterPro" id="IPR050833">
    <property type="entry name" value="Poly_Biosynth_Transport"/>
</dbReference>
<evidence type="ECO:0000313" key="9">
    <source>
        <dbReference type="Proteomes" id="UP001419910"/>
    </source>
</evidence>
<gene>
    <name evidence="8" type="ORF">ABC974_15415</name>
</gene>
<comment type="caution">
    <text evidence="8">The sequence shown here is derived from an EMBL/GenBank/DDBJ whole genome shotgun (WGS) entry which is preliminary data.</text>
</comment>
<proteinExistence type="inferred from homology"/>
<evidence type="ECO:0000256" key="5">
    <source>
        <dbReference type="ARBA" id="ARBA00022989"/>
    </source>
</evidence>
<evidence type="ECO:0000256" key="7">
    <source>
        <dbReference type="SAM" id="Phobius"/>
    </source>
</evidence>
<dbReference type="PANTHER" id="PTHR30250:SF10">
    <property type="entry name" value="LIPOPOLYSACCHARIDE BIOSYNTHESIS PROTEIN WZXC"/>
    <property type="match status" value="1"/>
</dbReference>
<evidence type="ECO:0000256" key="6">
    <source>
        <dbReference type="ARBA" id="ARBA00023136"/>
    </source>
</evidence>
<keyword evidence="5 7" id="KW-1133">Transmembrane helix</keyword>
<feature type="transmembrane region" description="Helical" evidence="7">
    <location>
        <begin position="421"/>
        <end position="443"/>
    </location>
</feature>
<keyword evidence="9" id="KW-1185">Reference proteome</keyword>
<feature type="transmembrane region" description="Helical" evidence="7">
    <location>
        <begin position="455"/>
        <end position="475"/>
    </location>
</feature>
<keyword evidence="6 7" id="KW-0472">Membrane</keyword>
<feature type="transmembrane region" description="Helical" evidence="7">
    <location>
        <begin position="185"/>
        <end position="207"/>
    </location>
</feature>
<feature type="transmembrane region" description="Helical" evidence="7">
    <location>
        <begin position="96"/>
        <end position="117"/>
    </location>
</feature>
<comment type="subcellular location">
    <subcellularLocation>
        <location evidence="1">Cell membrane</location>
        <topology evidence="1">Multi-pass membrane protein</topology>
    </subcellularLocation>
</comment>
<sequence>MKSAESLPNREFESLKAQVRSAVIWRSGSQIVAQLVQWAATFLVIRILGPSDYGLFAMTQVILVFLNMLNGYGLASGLVQQKEIGKREIRQLFGMLLLLNASLGAAQFLLAPLAAAYYRQPIVADMLRVQALLYLATPFIALPAALLSRSMDFRLQARVNIIASIGSASTALGGALAGLGVWTLVFAPIVFFAARAVGMTIAAKSLVWPSFDFRGAGNIARYGGIMAAGQLFWFAQSQADVFIAGRHFTAHMLGIYTTSLFLTQIFVSKFVPPLNEVAFSAYARIQHDTEAVAMAFNRSVRIIMVAALPFYAGLAVTAEPLVITALGDKWREAVPVVRLLALAMPFMTLQVLLQPACDARGRPGIGVRNGAAGSILLAIGFLIGVRWGPAGLATAWICAYPLYLGISMWRSLPVIGTDVRHVAEAIAPALLAALAMALAVILVDRALPPLHSLPHLAILVAAGGLVYGAWLLLFARQVVRELVAILRHRPMPAAESLPDAQAD</sequence>
<dbReference type="Proteomes" id="UP001419910">
    <property type="component" value="Unassembled WGS sequence"/>
</dbReference>
<dbReference type="CDD" id="cd13127">
    <property type="entry name" value="MATE_tuaB_like"/>
    <property type="match status" value="1"/>
</dbReference>
<evidence type="ECO:0000256" key="3">
    <source>
        <dbReference type="ARBA" id="ARBA00022475"/>
    </source>
</evidence>
<dbReference type="PANTHER" id="PTHR30250">
    <property type="entry name" value="PST FAMILY PREDICTED COLANIC ACID TRANSPORTER"/>
    <property type="match status" value="1"/>
</dbReference>
<feature type="transmembrane region" description="Helical" evidence="7">
    <location>
        <begin position="302"/>
        <end position="323"/>
    </location>
</feature>
<protein>
    <submittedName>
        <fullName evidence="8">Lipopolysaccharide biosynthesis protein</fullName>
    </submittedName>
</protein>
<name>A0ABU9Y5F4_9SPHN</name>
<feature type="transmembrane region" description="Helical" evidence="7">
    <location>
        <begin position="129"/>
        <end position="147"/>
    </location>
</feature>
<keyword evidence="4 7" id="KW-0812">Transmembrane</keyword>
<evidence type="ECO:0000256" key="2">
    <source>
        <dbReference type="ARBA" id="ARBA00007430"/>
    </source>
</evidence>
<feature type="transmembrane region" description="Helical" evidence="7">
    <location>
        <begin position="55"/>
        <end position="75"/>
    </location>
</feature>
<evidence type="ECO:0000256" key="4">
    <source>
        <dbReference type="ARBA" id="ARBA00022692"/>
    </source>
</evidence>
<evidence type="ECO:0000313" key="8">
    <source>
        <dbReference type="EMBL" id="MEN2791022.1"/>
    </source>
</evidence>
<feature type="transmembrane region" description="Helical" evidence="7">
    <location>
        <begin position="390"/>
        <end position="409"/>
    </location>
</feature>
<dbReference type="EMBL" id="JBDIME010000014">
    <property type="protein sequence ID" value="MEN2791022.1"/>
    <property type="molecule type" value="Genomic_DNA"/>
</dbReference>
<feature type="transmembrane region" description="Helical" evidence="7">
    <location>
        <begin position="365"/>
        <end position="384"/>
    </location>
</feature>
<dbReference type="RefSeq" id="WP_343892960.1">
    <property type="nucleotide sequence ID" value="NZ_BAAAEH010000066.1"/>
</dbReference>
<comment type="similarity">
    <text evidence="2">Belongs to the polysaccharide synthase family.</text>
</comment>
<feature type="transmembrane region" description="Helical" evidence="7">
    <location>
        <begin position="335"/>
        <end position="353"/>
    </location>
</feature>
<feature type="transmembrane region" description="Helical" evidence="7">
    <location>
        <begin position="159"/>
        <end position="179"/>
    </location>
</feature>
<evidence type="ECO:0000256" key="1">
    <source>
        <dbReference type="ARBA" id="ARBA00004651"/>
    </source>
</evidence>
<accession>A0ABU9Y5F4</accession>
<dbReference type="Pfam" id="PF13440">
    <property type="entry name" value="Polysacc_synt_3"/>
    <property type="match status" value="1"/>
</dbReference>